<gene>
    <name evidence="5" type="ORF">IEQ34_008379</name>
</gene>
<comment type="subcellular location">
    <subcellularLocation>
        <location evidence="1">Nucleus</location>
    </subcellularLocation>
</comment>
<name>A0AAV7GZ82_DENCH</name>
<dbReference type="GO" id="GO:0007064">
    <property type="term" value="P:mitotic sister chromatid cohesion"/>
    <property type="evidence" value="ECO:0007669"/>
    <property type="project" value="InterPro"/>
</dbReference>
<keyword evidence="6" id="KW-1185">Reference proteome</keyword>
<evidence type="ECO:0000256" key="3">
    <source>
        <dbReference type="ARBA" id="ARBA00023204"/>
    </source>
</evidence>
<evidence type="ECO:0000256" key="1">
    <source>
        <dbReference type="ARBA" id="ARBA00004123"/>
    </source>
</evidence>
<dbReference type="GO" id="GO:0000785">
    <property type="term" value="C:chromatin"/>
    <property type="evidence" value="ECO:0007669"/>
    <property type="project" value="TreeGrafter"/>
</dbReference>
<evidence type="ECO:0000313" key="6">
    <source>
        <dbReference type="Proteomes" id="UP000775213"/>
    </source>
</evidence>
<evidence type="ECO:0000256" key="4">
    <source>
        <dbReference type="ARBA" id="ARBA00023242"/>
    </source>
</evidence>
<dbReference type="GO" id="GO:0005634">
    <property type="term" value="C:nucleus"/>
    <property type="evidence" value="ECO:0007669"/>
    <property type="project" value="UniProtKB-SubCell"/>
</dbReference>
<evidence type="ECO:0000256" key="2">
    <source>
        <dbReference type="ARBA" id="ARBA00022763"/>
    </source>
</evidence>
<evidence type="ECO:0000313" key="5">
    <source>
        <dbReference type="EMBL" id="KAH0460804.1"/>
    </source>
</evidence>
<keyword evidence="3" id="KW-0234">DNA repair</keyword>
<dbReference type="PANTHER" id="PTHR12663">
    <property type="entry name" value="ANDROGEN INDUCED INHIBITOR OF PROLIFERATION AS3 / PDS5-RELATED"/>
    <property type="match status" value="1"/>
</dbReference>
<dbReference type="AlphaFoldDB" id="A0AAV7GZ82"/>
<dbReference type="PANTHER" id="PTHR12663:SF3">
    <property type="entry name" value="SISTER CHROMATID COHESION PROTEIN PDS5 HOMOLOG C"/>
    <property type="match status" value="1"/>
</dbReference>
<comment type="caution">
    <text evidence="5">The sequence shown here is derived from an EMBL/GenBank/DDBJ whole genome shotgun (WGS) entry which is preliminary data.</text>
</comment>
<protein>
    <submittedName>
        <fullName evidence="5">Uncharacterized protein</fullName>
    </submittedName>
</protein>
<keyword evidence="4" id="KW-0539">Nucleus</keyword>
<organism evidence="5 6">
    <name type="scientific">Dendrobium chrysotoxum</name>
    <name type="common">Orchid</name>
    <dbReference type="NCBI Taxonomy" id="161865"/>
    <lineage>
        <taxon>Eukaryota</taxon>
        <taxon>Viridiplantae</taxon>
        <taxon>Streptophyta</taxon>
        <taxon>Embryophyta</taxon>
        <taxon>Tracheophyta</taxon>
        <taxon>Spermatophyta</taxon>
        <taxon>Magnoliopsida</taxon>
        <taxon>Liliopsida</taxon>
        <taxon>Asparagales</taxon>
        <taxon>Orchidaceae</taxon>
        <taxon>Epidendroideae</taxon>
        <taxon>Malaxideae</taxon>
        <taxon>Dendrobiinae</taxon>
        <taxon>Dendrobium</taxon>
    </lineage>
</organism>
<sequence>MLKHSDIIFSSMKTIMTLVLEKTESISAQFLSCLFDGVKVFENNVLHTTKKVEKVLVNCSLKLKPYLAKLFNGNDALLSDYNKIVVAVFQGKPDTLIHNEMNASSTTKPDIMSYLCSRKGGRNASLQLSISNDHYGIGNKIKAWSNFDKKSFK</sequence>
<dbReference type="EMBL" id="JAGFBR010000009">
    <property type="protein sequence ID" value="KAH0460804.1"/>
    <property type="molecule type" value="Genomic_DNA"/>
</dbReference>
<proteinExistence type="predicted"/>
<keyword evidence="2" id="KW-0227">DNA damage</keyword>
<reference evidence="5 6" key="1">
    <citation type="journal article" date="2021" name="Hortic Res">
        <title>Chromosome-scale assembly of the Dendrobium chrysotoxum genome enhances the understanding of orchid evolution.</title>
        <authorList>
            <person name="Zhang Y."/>
            <person name="Zhang G.Q."/>
            <person name="Zhang D."/>
            <person name="Liu X.D."/>
            <person name="Xu X.Y."/>
            <person name="Sun W.H."/>
            <person name="Yu X."/>
            <person name="Zhu X."/>
            <person name="Wang Z.W."/>
            <person name="Zhao X."/>
            <person name="Zhong W.Y."/>
            <person name="Chen H."/>
            <person name="Yin W.L."/>
            <person name="Huang T."/>
            <person name="Niu S.C."/>
            <person name="Liu Z.J."/>
        </authorList>
    </citation>
    <scope>NUCLEOTIDE SEQUENCE [LARGE SCALE GENOMIC DNA]</scope>
    <source>
        <strain evidence="5">Lindl</strain>
    </source>
</reference>
<dbReference type="InterPro" id="IPR039776">
    <property type="entry name" value="Pds5"/>
</dbReference>
<dbReference type="GO" id="GO:0006281">
    <property type="term" value="P:DNA repair"/>
    <property type="evidence" value="ECO:0007669"/>
    <property type="project" value="UniProtKB-KW"/>
</dbReference>
<dbReference type="Proteomes" id="UP000775213">
    <property type="component" value="Unassembled WGS sequence"/>
</dbReference>
<accession>A0AAV7GZ82</accession>